<dbReference type="AlphaFoldDB" id="A0A4C1T0S5"/>
<name>A0A4C1T0S5_EUMVA</name>
<keyword evidence="2" id="KW-1185">Reference proteome</keyword>
<dbReference type="EMBL" id="BGZK01004099">
    <property type="protein sequence ID" value="GBP06861.1"/>
    <property type="molecule type" value="Genomic_DNA"/>
</dbReference>
<protein>
    <submittedName>
        <fullName evidence="1">Uncharacterized protein</fullName>
    </submittedName>
</protein>
<gene>
    <name evidence="1" type="ORF">EVAR_62945_1</name>
</gene>
<feature type="non-terminal residue" evidence="1">
    <location>
        <position position="38"/>
    </location>
</feature>
<comment type="caution">
    <text evidence="1">The sequence shown here is derived from an EMBL/GenBank/DDBJ whole genome shotgun (WGS) entry which is preliminary data.</text>
</comment>
<evidence type="ECO:0000313" key="1">
    <source>
        <dbReference type="EMBL" id="GBP06861.1"/>
    </source>
</evidence>
<dbReference type="Proteomes" id="UP000299102">
    <property type="component" value="Unassembled WGS sequence"/>
</dbReference>
<organism evidence="1 2">
    <name type="scientific">Eumeta variegata</name>
    <name type="common">Bagworm moth</name>
    <name type="synonym">Eumeta japonica</name>
    <dbReference type="NCBI Taxonomy" id="151549"/>
    <lineage>
        <taxon>Eukaryota</taxon>
        <taxon>Metazoa</taxon>
        <taxon>Ecdysozoa</taxon>
        <taxon>Arthropoda</taxon>
        <taxon>Hexapoda</taxon>
        <taxon>Insecta</taxon>
        <taxon>Pterygota</taxon>
        <taxon>Neoptera</taxon>
        <taxon>Endopterygota</taxon>
        <taxon>Lepidoptera</taxon>
        <taxon>Glossata</taxon>
        <taxon>Ditrysia</taxon>
        <taxon>Tineoidea</taxon>
        <taxon>Psychidae</taxon>
        <taxon>Oiketicinae</taxon>
        <taxon>Eumeta</taxon>
    </lineage>
</organism>
<sequence length="38" mass="4107">MTIMCNLGAIHELKTPGLQWDINNDALANLGPVNTPTE</sequence>
<reference evidence="1 2" key="1">
    <citation type="journal article" date="2019" name="Commun. Biol.">
        <title>The bagworm genome reveals a unique fibroin gene that provides high tensile strength.</title>
        <authorList>
            <person name="Kono N."/>
            <person name="Nakamura H."/>
            <person name="Ohtoshi R."/>
            <person name="Tomita M."/>
            <person name="Numata K."/>
            <person name="Arakawa K."/>
        </authorList>
    </citation>
    <scope>NUCLEOTIDE SEQUENCE [LARGE SCALE GENOMIC DNA]</scope>
</reference>
<proteinExistence type="predicted"/>
<evidence type="ECO:0000313" key="2">
    <source>
        <dbReference type="Proteomes" id="UP000299102"/>
    </source>
</evidence>
<accession>A0A4C1T0S5</accession>